<dbReference type="InterPro" id="IPR011009">
    <property type="entry name" value="Kinase-like_dom_sf"/>
</dbReference>
<keyword evidence="1" id="KW-0808">Transferase</keyword>
<dbReference type="PANTHER" id="PTHR43289:SF6">
    <property type="entry name" value="SERINE_THREONINE-PROTEIN KINASE NEKL-3"/>
    <property type="match status" value="1"/>
</dbReference>
<sequence>MPRHLAWATGSEGRGEATMGTYRLIQKLATGGMAEVFLGKVVGVEGFEKPVAIKRILPAYAQDSAFVELFLREARLSVVLQHANLVQVLDLGISQGQYHMVLEFVDGENLRALLAAARSRRACLGLREVCLIVQQVADALAHAHSRTDAFGASLDIVHRDINPSNVMVSRNGEVKLTDFGIAGLTHASLGARAGALRGKIRYLSPEQARSEPVDQRSDLFLLGLLLYELLAGRQLLDGTERQVLHQLGSFNERTLEPIPGVPTALWLILTRALSASLDNRFSTAREFSEALQDFLFHHRLRVSQYDIASLFARLLPERRSPLEQLHRTAGEELCLNESAPRARPVFPPGLRLRQPAPSLSAPERGAERMVFADDLLHALSEQTGLPHITEEKLQRMPVPEELIRVVPLALCERLCAVPLMQWGQALYCAVLDARDQPVLEALRQASRSGTAYGMFATESAIRRAIRRFYGLPENEAGTLEPSLLRERLLRLTEGQ</sequence>
<reference evidence="6 7" key="1">
    <citation type="submission" date="2023-12" db="EMBL/GenBank/DDBJ databases">
        <title>the genome sequence of Hyalangium sp. s54d21.</title>
        <authorList>
            <person name="Zhang X."/>
        </authorList>
    </citation>
    <scope>NUCLEOTIDE SEQUENCE [LARGE SCALE GENOMIC DNA]</scope>
    <source>
        <strain evidence="7">s54d21</strain>
    </source>
</reference>
<dbReference type="Proteomes" id="UP001291309">
    <property type="component" value="Unassembled WGS sequence"/>
</dbReference>
<dbReference type="Pfam" id="PF00069">
    <property type="entry name" value="Pkinase"/>
    <property type="match status" value="1"/>
</dbReference>
<organism evidence="6 7">
    <name type="scientific">Hyalangium rubrum</name>
    <dbReference type="NCBI Taxonomy" id="3103134"/>
    <lineage>
        <taxon>Bacteria</taxon>
        <taxon>Pseudomonadati</taxon>
        <taxon>Myxococcota</taxon>
        <taxon>Myxococcia</taxon>
        <taxon>Myxococcales</taxon>
        <taxon>Cystobacterineae</taxon>
        <taxon>Archangiaceae</taxon>
        <taxon>Hyalangium</taxon>
    </lineage>
</organism>
<keyword evidence="2" id="KW-0547">Nucleotide-binding</keyword>
<dbReference type="InterPro" id="IPR037257">
    <property type="entry name" value="T2SS_E_N_sf"/>
</dbReference>
<keyword evidence="7" id="KW-1185">Reference proteome</keyword>
<evidence type="ECO:0000256" key="2">
    <source>
        <dbReference type="ARBA" id="ARBA00022741"/>
    </source>
</evidence>
<evidence type="ECO:0000313" key="6">
    <source>
        <dbReference type="EMBL" id="MDY7226478.1"/>
    </source>
</evidence>
<dbReference type="RefSeq" id="WP_321545197.1">
    <property type="nucleotide sequence ID" value="NZ_JAXIVS010000002.1"/>
</dbReference>
<evidence type="ECO:0000313" key="7">
    <source>
        <dbReference type="Proteomes" id="UP001291309"/>
    </source>
</evidence>
<evidence type="ECO:0000256" key="1">
    <source>
        <dbReference type="ARBA" id="ARBA00022679"/>
    </source>
</evidence>
<dbReference type="Gene3D" id="3.30.300.160">
    <property type="entry name" value="Type II secretion system, protein E, N-terminal domain"/>
    <property type="match status" value="1"/>
</dbReference>
<dbReference type="InterPro" id="IPR000719">
    <property type="entry name" value="Prot_kinase_dom"/>
</dbReference>
<evidence type="ECO:0000259" key="5">
    <source>
        <dbReference type="PROSITE" id="PS50011"/>
    </source>
</evidence>
<gene>
    <name evidence="6" type="ORF">SYV04_08780</name>
</gene>
<comment type="caution">
    <text evidence="6">The sequence shown here is derived from an EMBL/GenBank/DDBJ whole genome shotgun (WGS) entry which is preliminary data.</text>
</comment>
<dbReference type="Gene3D" id="1.10.510.10">
    <property type="entry name" value="Transferase(Phosphotransferase) domain 1"/>
    <property type="match status" value="1"/>
</dbReference>
<dbReference type="EMBL" id="JAXIVS010000002">
    <property type="protein sequence ID" value="MDY7226478.1"/>
    <property type="molecule type" value="Genomic_DNA"/>
</dbReference>
<evidence type="ECO:0000256" key="3">
    <source>
        <dbReference type="ARBA" id="ARBA00022777"/>
    </source>
</evidence>
<dbReference type="Pfam" id="PF05157">
    <property type="entry name" value="MshEN"/>
    <property type="match status" value="1"/>
</dbReference>
<dbReference type="CDD" id="cd14014">
    <property type="entry name" value="STKc_PknB_like"/>
    <property type="match status" value="1"/>
</dbReference>
<dbReference type="InterPro" id="IPR007831">
    <property type="entry name" value="T2SS_GspE_N"/>
</dbReference>
<keyword evidence="3 6" id="KW-0418">Kinase</keyword>
<feature type="domain" description="Protein kinase" evidence="5">
    <location>
        <begin position="22"/>
        <end position="295"/>
    </location>
</feature>
<proteinExistence type="predicted"/>
<name>A0ABU5GZ60_9BACT</name>
<evidence type="ECO:0000256" key="4">
    <source>
        <dbReference type="ARBA" id="ARBA00022840"/>
    </source>
</evidence>
<dbReference type="PANTHER" id="PTHR43289">
    <property type="entry name" value="MITOGEN-ACTIVATED PROTEIN KINASE KINASE KINASE 20-RELATED"/>
    <property type="match status" value="1"/>
</dbReference>
<dbReference type="GO" id="GO:0016301">
    <property type="term" value="F:kinase activity"/>
    <property type="evidence" value="ECO:0007669"/>
    <property type="project" value="UniProtKB-KW"/>
</dbReference>
<keyword evidence="4" id="KW-0067">ATP-binding</keyword>
<accession>A0ABU5GZ60</accession>
<protein>
    <submittedName>
        <fullName evidence="6">Protein kinase</fullName>
    </submittedName>
</protein>
<dbReference type="SUPFAM" id="SSF56112">
    <property type="entry name" value="Protein kinase-like (PK-like)"/>
    <property type="match status" value="1"/>
</dbReference>
<dbReference type="Gene3D" id="3.30.200.20">
    <property type="entry name" value="Phosphorylase Kinase, domain 1"/>
    <property type="match status" value="1"/>
</dbReference>
<dbReference type="SUPFAM" id="SSF160246">
    <property type="entry name" value="EspE N-terminal domain-like"/>
    <property type="match status" value="1"/>
</dbReference>
<dbReference type="PROSITE" id="PS50011">
    <property type="entry name" value="PROTEIN_KINASE_DOM"/>
    <property type="match status" value="1"/>
</dbReference>